<feature type="domain" description="C2H2-type" evidence="2">
    <location>
        <begin position="477"/>
        <end position="507"/>
    </location>
</feature>
<dbReference type="InterPro" id="IPR013087">
    <property type="entry name" value="Znf_C2H2_type"/>
</dbReference>
<evidence type="ECO:0000256" key="1">
    <source>
        <dbReference type="SAM" id="MobiDB-lite"/>
    </source>
</evidence>
<dbReference type="AlphaFoldDB" id="A0AAD5WNU8"/>
<dbReference type="SMART" id="SM00355">
    <property type="entry name" value="ZnF_C2H2"/>
    <property type="match status" value="2"/>
</dbReference>
<sequence>MPMIVSFVILQNPSPTSTFQDFRHFELAHFEPLERILVRIDGAPHGPFSWISPWICCADASAWSVQAKLLEIEAIDELICGVGTKLFQLKPWLLFSTTRWLFSVIVTELVDYSYTSGTMFSTGYYSQTAPSADLFQGPSWDSTTVEGAQNFLDFSENGDAEEYSLYGHVTPRAHSQEYDVKRDGQSSVAGGEAMRRQTSTASHKNRTIKASSKVRHRVPSTLQTAQMPYEVTGNSQAFQDGPHSSMDMPISFQDPESQMFYQTPLSLGMSEVPTIGLVNPAQMQLDHQFDALLVGSPSEATLDSVSSNGNSPRTVSDAADDIWTVAASSPPESHSSSPEIQGQSRMNHKLGTVSMMSTDDLQGSVMTTVPDDFALPPAFGSRRPSSDGETARDHPLYKKAYPNQADGLYHCPWEGSSGCTHKPEKLKCNYDKFVDSHLKPYRCKVDSCENARFSSTACLLRHEREAHAMHGHGDKPYLCTYEGCDRAVPGNGFPRQWNLKDHMRRVHNDNGSTSARSTASAPPSSSKSSSKGRKRKQDTDSSTRKASLKASSASERRSLAASLAAKQPLIQEWYDHHMALQEMVNGMTKPDAMETLTAIKHIQDHVNQLSSLSHNLIYNQNSRR</sequence>
<accession>A0AAD5WNU8</accession>
<dbReference type="Pfam" id="PF26177">
    <property type="entry name" value="zf_C2H2_17_1st"/>
    <property type="match status" value="1"/>
</dbReference>
<feature type="compositionally biased region" description="Low complexity" evidence="1">
    <location>
        <begin position="511"/>
        <end position="529"/>
    </location>
</feature>
<organism evidence="3 4">
    <name type="scientific">Zalerion maritima</name>
    <dbReference type="NCBI Taxonomy" id="339359"/>
    <lineage>
        <taxon>Eukaryota</taxon>
        <taxon>Fungi</taxon>
        <taxon>Dikarya</taxon>
        <taxon>Ascomycota</taxon>
        <taxon>Pezizomycotina</taxon>
        <taxon>Sordariomycetes</taxon>
        <taxon>Lulworthiomycetidae</taxon>
        <taxon>Lulworthiales</taxon>
        <taxon>Lulworthiaceae</taxon>
        <taxon>Zalerion</taxon>
    </lineage>
</organism>
<dbReference type="Proteomes" id="UP001201980">
    <property type="component" value="Unassembled WGS sequence"/>
</dbReference>
<feature type="compositionally biased region" description="Low complexity" evidence="1">
    <location>
        <begin position="544"/>
        <end position="556"/>
    </location>
</feature>
<feature type="domain" description="C2H2-type" evidence="2">
    <location>
        <begin position="441"/>
        <end position="467"/>
    </location>
</feature>
<gene>
    <name evidence="3" type="ORF">MKZ38_008073</name>
</gene>
<evidence type="ECO:0000313" key="3">
    <source>
        <dbReference type="EMBL" id="KAJ2893923.1"/>
    </source>
</evidence>
<reference evidence="3" key="1">
    <citation type="submission" date="2022-07" db="EMBL/GenBank/DDBJ databases">
        <title>Draft genome sequence of Zalerion maritima ATCC 34329, a (micro)plastics degrading marine fungus.</title>
        <authorList>
            <person name="Paco A."/>
            <person name="Goncalves M.F.M."/>
            <person name="Rocha-Santos T.A.P."/>
            <person name="Alves A."/>
        </authorList>
    </citation>
    <scope>NUCLEOTIDE SEQUENCE</scope>
    <source>
        <strain evidence="3">ATCC 34329</strain>
    </source>
</reference>
<dbReference type="InterPro" id="IPR059095">
    <property type="entry name" value="Znf_C2H2_17_2nd"/>
</dbReference>
<evidence type="ECO:0000259" key="2">
    <source>
        <dbReference type="SMART" id="SM00355"/>
    </source>
</evidence>
<name>A0AAD5WNU8_9PEZI</name>
<dbReference type="Pfam" id="PF26176">
    <property type="entry name" value="zf_C2H2_17_2"/>
    <property type="match status" value="1"/>
</dbReference>
<dbReference type="InterPro" id="IPR059009">
    <property type="entry name" value="Znf_C2H2_17_1st"/>
</dbReference>
<dbReference type="Gene3D" id="3.30.160.60">
    <property type="entry name" value="Classic Zinc Finger"/>
    <property type="match status" value="1"/>
</dbReference>
<proteinExistence type="predicted"/>
<keyword evidence="4" id="KW-1185">Reference proteome</keyword>
<protein>
    <submittedName>
        <fullName evidence="3">C2H2 transcription factor</fullName>
    </submittedName>
</protein>
<comment type="caution">
    <text evidence="3">The sequence shown here is derived from an EMBL/GenBank/DDBJ whole genome shotgun (WGS) entry which is preliminary data.</text>
</comment>
<feature type="compositionally biased region" description="Basic residues" evidence="1">
    <location>
        <begin position="203"/>
        <end position="218"/>
    </location>
</feature>
<feature type="region of interest" description="Disordered" evidence="1">
    <location>
        <begin position="179"/>
        <end position="218"/>
    </location>
</feature>
<evidence type="ECO:0000313" key="4">
    <source>
        <dbReference type="Proteomes" id="UP001201980"/>
    </source>
</evidence>
<feature type="region of interest" description="Disordered" evidence="1">
    <location>
        <begin position="506"/>
        <end position="556"/>
    </location>
</feature>
<dbReference type="EMBL" id="JAKWBI020000549">
    <property type="protein sequence ID" value="KAJ2893923.1"/>
    <property type="molecule type" value="Genomic_DNA"/>
</dbReference>